<reference evidence="5 6" key="1">
    <citation type="submission" date="2017-08" db="EMBL/GenBank/DDBJ databases">
        <title>Infants hospitalized years apart are colonized by the same room-sourced microbial strains.</title>
        <authorList>
            <person name="Brooks B."/>
            <person name="Olm M.R."/>
            <person name="Firek B.A."/>
            <person name="Baker R."/>
            <person name="Thomas B.C."/>
            <person name="Morowitz M.J."/>
            <person name="Banfield J.F."/>
        </authorList>
    </citation>
    <scope>NUCLEOTIDE SEQUENCE [LARGE SCALE GENOMIC DNA]</scope>
    <source>
        <strain evidence="5">S2_003_000_R2_11</strain>
    </source>
</reference>
<dbReference type="AlphaFoldDB" id="A0A2W5UCE1"/>
<dbReference type="InterPro" id="IPR010982">
    <property type="entry name" value="Lambda_DNA-bd_dom_sf"/>
</dbReference>
<dbReference type="CDD" id="cd20009">
    <property type="entry name" value="PBP1_RafR-like"/>
    <property type="match status" value="1"/>
</dbReference>
<evidence type="ECO:0000313" key="6">
    <source>
        <dbReference type="Proteomes" id="UP000248975"/>
    </source>
</evidence>
<dbReference type="GO" id="GO:0003700">
    <property type="term" value="F:DNA-binding transcription factor activity"/>
    <property type="evidence" value="ECO:0007669"/>
    <property type="project" value="TreeGrafter"/>
</dbReference>
<feature type="domain" description="HTH lacI-type" evidence="4">
    <location>
        <begin position="11"/>
        <end position="65"/>
    </location>
</feature>
<evidence type="ECO:0000256" key="1">
    <source>
        <dbReference type="ARBA" id="ARBA00023015"/>
    </source>
</evidence>
<dbReference type="SMART" id="SM00354">
    <property type="entry name" value="HTH_LACI"/>
    <property type="match status" value="1"/>
</dbReference>
<keyword evidence="2" id="KW-0238">DNA-binding</keyword>
<dbReference type="Gene3D" id="3.40.50.2300">
    <property type="match status" value="2"/>
</dbReference>
<evidence type="ECO:0000256" key="2">
    <source>
        <dbReference type="ARBA" id="ARBA00023125"/>
    </source>
</evidence>
<dbReference type="Proteomes" id="UP000248975">
    <property type="component" value="Unassembled WGS sequence"/>
</dbReference>
<dbReference type="EMBL" id="QFQS01000006">
    <property type="protein sequence ID" value="PZQ95650.1"/>
    <property type="molecule type" value="Genomic_DNA"/>
</dbReference>
<dbReference type="InterPro" id="IPR000843">
    <property type="entry name" value="HTH_LacI"/>
</dbReference>
<dbReference type="Pfam" id="PF00356">
    <property type="entry name" value="LacI"/>
    <property type="match status" value="1"/>
</dbReference>
<protein>
    <submittedName>
        <fullName evidence="5">Transcriptional regulator</fullName>
    </submittedName>
</protein>
<dbReference type="InterPro" id="IPR001761">
    <property type="entry name" value="Peripla_BP/Lac1_sug-bd_dom"/>
</dbReference>
<dbReference type="InterPro" id="IPR028082">
    <property type="entry name" value="Peripla_BP_I"/>
</dbReference>
<dbReference type="SUPFAM" id="SSF47413">
    <property type="entry name" value="lambda repressor-like DNA-binding domains"/>
    <property type="match status" value="1"/>
</dbReference>
<keyword evidence="3" id="KW-0804">Transcription</keyword>
<proteinExistence type="predicted"/>
<organism evidence="5 6">
    <name type="scientific">Cereibacter sphaeroides</name>
    <name type="common">Rhodobacter sphaeroides</name>
    <dbReference type="NCBI Taxonomy" id="1063"/>
    <lineage>
        <taxon>Bacteria</taxon>
        <taxon>Pseudomonadati</taxon>
        <taxon>Pseudomonadota</taxon>
        <taxon>Alphaproteobacteria</taxon>
        <taxon>Rhodobacterales</taxon>
        <taxon>Paracoccaceae</taxon>
        <taxon>Cereibacter</taxon>
    </lineage>
</organism>
<comment type="caution">
    <text evidence="5">The sequence shown here is derived from an EMBL/GenBank/DDBJ whole genome shotgun (WGS) entry which is preliminary data.</text>
</comment>
<gene>
    <name evidence="5" type="ORF">DI533_18585</name>
</gene>
<dbReference type="PROSITE" id="PS50932">
    <property type="entry name" value="HTH_LACI_2"/>
    <property type="match status" value="1"/>
</dbReference>
<dbReference type="PANTHER" id="PTHR30146">
    <property type="entry name" value="LACI-RELATED TRANSCRIPTIONAL REPRESSOR"/>
    <property type="match status" value="1"/>
</dbReference>
<dbReference type="PANTHER" id="PTHR30146:SF153">
    <property type="entry name" value="LACTOSE OPERON REPRESSOR"/>
    <property type="match status" value="1"/>
</dbReference>
<dbReference type="Pfam" id="PF00532">
    <property type="entry name" value="Peripla_BP_1"/>
    <property type="match status" value="1"/>
</dbReference>
<accession>A0A2W5UCE1</accession>
<dbReference type="SUPFAM" id="SSF53822">
    <property type="entry name" value="Periplasmic binding protein-like I"/>
    <property type="match status" value="1"/>
</dbReference>
<name>A0A2W5UCE1_CERSP</name>
<evidence type="ECO:0000313" key="5">
    <source>
        <dbReference type="EMBL" id="PZQ95650.1"/>
    </source>
</evidence>
<dbReference type="GO" id="GO:0000976">
    <property type="term" value="F:transcription cis-regulatory region binding"/>
    <property type="evidence" value="ECO:0007669"/>
    <property type="project" value="TreeGrafter"/>
</dbReference>
<evidence type="ECO:0000256" key="3">
    <source>
        <dbReference type="ARBA" id="ARBA00023163"/>
    </source>
</evidence>
<dbReference type="Gene3D" id="1.10.260.40">
    <property type="entry name" value="lambda repressor-like DNA-binding domains"/>
    <property type="match status" value="1"/>
</dbReference>
<sequence length="337" mass="37432">MDNPNRPEERPTLKTIAAQTGLAVATVSRALKDAPDIGEETKRRVRAVAEKVGYRPNRAGVRLRTGKTNVIAVVLSTAEDVMNHTARLIYSVAEALKGTQYHLVVMPYFPADDPMTPIRYIVETGSADGVIINQTIPDDPRVRYMHDRGIPFATHGRTDMGIDHPYFDFDNEAFGRLAVRELVRRGRKRLALLAPPKSQSYSQHMIHGFRDEAALLGVEAVVIDAVDSDNSTTQVQDFALEYFTQSDRPDGLIVASSQAAMAMVAGAELCQQHIGQDFDLVSKEAIRFLSFFRREMIVMQEDVSRAGSFLAHAVVKAIERQATGEAEQYLDRPDGFE</sequence>
<dbReference type="CDD" id="cd01392">
    <property type="entry name" value="HTH_LacI"/>
    <property type="match status" value="1"/>
</dbReference>
<keyword evidence="1" id="KW-0805">Transcription regulation</keyword>
<evidence type="ECO:0000259" key="4">
    <source>
        <dbReference type="PROSITE" id="PS50932"/>
    </source>
</evidence>